<proteinExistence type="predicted"/>
<protein>
    <recommendedName>
        <fullName evidence="3">Prenyltransferase/squalene oxidase-like repeat protein</fullName>
    </recommendedName>
</protein>
<gene>
    <name evidence="1" type="ORF">EV193_102369</name>
</gene>
<keyword evidence="2" id="KW-1185">Reference proteome</keyword>
<comment type="caution">
    <text evidence="1">The sequence shown here is derived from an EMBL/GenBank/DDBJ whole genome shotgun (WGS) entry which is preliminary data.</text>
</comment>
<name>A0A4Q7L3R1_9PSEU</name>
<dbReference type="OrthoDB" id="5175804at2"/>
<accession>A0A4Q7L3R1</accession>
<dbReference type="SUPFAM" id="SSF48208">
    <property type="entry name" value="Six-hairpin glycosidases"/>
    <property type="match status" value="1"/>
</dbReference>
<organism evidence="1 2">
    <name type="scientific">Herbihabitans rhizosphaerae</name>
    <dbReference type="NCBI Taxonomy" id="1872711"/>
    <lineage>
        <taxon>Bacteria</taxon>
        <taxon>Bacillati</taxon>
        <taxon>Actinomycetota</taxon>
        <taxon>Actinomycetes</taxon>
        <taxon>Pseudonocardiales</taxon>
        <taxon>Pseudonocardiaceae</taxon>
        <taxon>Herbihabitans</taxon>
    </lineage>
</organism>
<sequence length="319" mass="35060">MNADHTAAVIAACQLPDGAIPWTPGGITDPWNHIEAAMGLDAADRHAEAEAAYDWLAARQNPDGSWYAEYREGLVADLAKDTNFTAYIAVGVLHHALSTHDSAFLERLWPAVSAAMEFVLRVRRPDRTVPWRLRADGTTTPETLVPGNCSVQHALRCAVRIADLLGLHRPEWTLAAKCLREAIASRAADFTPKPHAMDWYYPVLTGVLAADHLDGDWNRFVVPGLGVRCVHHEPWVTGGETAELAIALAVRGDRRADELLADLESLRHHDGSYWTGYQFRDQEFWPHGERTTWTAGAVLLAHAATAGDQSTVEVFAPQA</sequence>
<evidence type="ECO:0000313" key="1">
    <source>
        <dbReference type="EMBL" id="RZS43390.1"/>
    </source>
</evidence>
<evidence type="ECO:0000313" key="2">
    <source>
        <dbReference type="Proteomes" id="UP000294257"/>
    </source>
</evidence>
<dbReference type="Proteomes" id="UP000294257">
    <property type="component" value="Unassembled WGS sequence"/>
</dbReference>
<dbReference type="InterPro" id="IPR012341">
    <property type="entry name" value="6hp_glycosidase-like_sf"/>
</dbReference>
<evidence type="ECO:0008006" key="3">
    <source>
        <dbReference type="Google" id="ProtNLM"/>
    </source>
</evidence>
<dbReference type="RefSeq" id="WP_130343242.1">
    <property type="nucleotide sequence ID" value="NZ_SGWQ01000002.1"/>
</dbReference>
<dbReference type="GO" id="GO:0005975">
    <property type="term" value="P:carbohydrate metabolic process"/>
    <property type="evidence" value="ECO:0007669"/>
    <property type="project" value="InterPro"/>
</dbReference>
<dbReference type="InterPro" id="IPR008928">
    <property type="entry name" value="6-hairpin_glycosidase_sf"/>
</dbReference>
<dbReference type="AlphaFoldDB" id="A0A4Q7L3R1"/>
<dbReference type="Gene3D" id="1.50.10.10">
    <property type="match status" value="1"/>
</dbReference>
<dbReference type="EMBL" id="SGWQ01000002">
    <property type="protein sequence ID" value="RZS43390.1"/>
    <property type="molecule type" value="Genomic_DNA"/>
</dbReference>
<reference evidence="1 2" key="1">
    <citation type="submission" date="2019-02" db="EMBL/GenBank/DDBJ databases">
        <title>Genomic Encyclopedia of Type Strains, Phase IV (KMG-IV): sequencing the most valuable type-strain genomes for metagenomic binning, comparative biology and taxonomic classification.</title>
        <authorList>
            <person name="Goeker M."/>
        </authorList>
    </citation>
    <scope>NUCLEOTIDE SEQUENCE [LARGE SCALE GENOMIC DNA]</scope>
    <source>
        <strain evidence="1 2">DSM 101727</strain>
    </source>
</reference>